<sequence>MAQMVRRIHLFFEGNMSAFLRGVSVACLLILTSLLVRPVGVMAQAGSPDMARYYDQSFFLSAPPASFGDGLFGTANPALARMVGSGTAFIWSSDGTDVGSMQNWGVFSNLGGLSASFTRLNRGPLEVNRYHIGLSGGTRSGAIGIAYQGFGGDATALGRYNRFVAGSVFRPTRYLSVGAVGNLALETDDWEVVGEIGVRPFGTSRLTLFADASMEDGEAIQDALWSAGGAVEIVDGVQLFGRFFENETQTIGLRIDVGRGGVESFSGIDTDGDYSGQVSRIRMGSHQPSALYRAVASGRQRIDLDLSGSLPYRKTRIASFFGSAPPRYYEVLRTIRQAAETGTVRVITLNLSGVKLGTAKAWELRRALQTASDRGITVVAYLENAQMTDYYLASAADVVVQDPRGNMILPGYALSRTYLDGTLDKLGLEFDEWRFFEFKSAAETLSRKEFSEADSTQRAEYLEDVYATVVRGMSNDRDIDRDSLDLLIDEKTILTARDAQSAGLVDSLGRWHDRDQFVDDLLGHGTRMIDAEELDEVATATRAWSEPDKIAVVYGIGPTSMDTGIEARTLHKSIRDLKSRDDVSAVVFRVDSPGGDGMASDLVAQALKEVAAEKPVIVSQGQVAGSGGYWISAYADTILATPTTVTGSIGVIGGWLYADGWSEKTGQTYDVVQEGRRADLFTGYRLPIIGAQIPARPLRTDERERVEELFQSFYTDFVQLVAEGRDTTETHIREVAEGRIYSGIDGKQVGLVDEIGGFLDAIDLARRASGVPADRAEIVEVNPESGFWNLSRVLPFPFRLIARGSGDSETESPAEAFIRTAVENQPAPFVMIPPGLYPVEPR</sequence>
<feature type="domain" description="Peptidase S49" evidence="1">
    <location>
        <begin position="610"/>
        <end position="770"/>
    </location>
</feature>
<dbReference type="InterPro" id="IPR047217">
    <property type="entry name" value="S49_SppA_67K_type_N"/>
</dbReference>
<accession>A0A2A8CXU1</accession>
<dbReference type="InterPro" id="IPR029045">
    <property type="entry name" value="ClpP/crotonase-like_dom_sf"/>
</dbReference>
<dbReference type="InterPro" id="IPR047272">
    <property type="entry name" value="S49_SppA_C"/>
</dbReference>
<dbReference type="Gene3D" id="3.90.226.10">
    <property type="entry name" value="2-enoyl-CoA Hydratase, Chain A, domain 1"/>
    <property type="match status" value="3"/>
</dbReference>
<protein>
    <recommendedName>
        <fullName evidence="1">Peptidase S49 domain-containing protein</fullName>
    </recommendedName>
</protein>
<organism evidence="2 3">
    <name type="scientific">Longibacter salinarum</name>
    <dbReference type="NCBI Taxonomy" id="1850348"/>
    <lineage>
        <taxon>Bacteria</taxon>
        <taxon>Pseudomonadati</taxon>
        <taxon>Rhodothermota</taxon>
        <taxon>Rhodothermia</taxon>
        <taxon>Rhodothermales</taxon>
        <taxon>Salisaetaceae</taxon>
        <taxon>Longibacter</taxon>
    </lineage>
</organism>
<reference evidence="2 3" key="1">
    <citation type="submission" date="2017-10" db="EMBL/GenBank/DDBJ databases">
        <title>Draft genome of Longibacter Salinarum.</title>
        <authorList>
            <person name="Goh K.M."/>
            <person name="Shamsir M.S."/>
            <person name="Lim S.W."/>
        </authorList>
    </citation>
    <scope>NUCLEOTIDE SEQUENCE [LARGE SCALE GENOMIC DNA]</scope>
    <source>
        <strain evidence="2 3">KCTC 52045</strain>
    </source>
</reference>
<evidence type="ECO:0000313" key="2">
    <source>
        <dbReference type="EMBL" id="PEN13397.1"/>
    </source>
</evidence>
<proteinExistence type="predicted"/>
<gene>
    <name evidence="2" type="ORF">CRI94_08705</name>
</gene>
<dbReference type="CDD" id="cd07023">
    <property type="entry name" value="S49_Sppa_N_C"/>
    <property type="match status" value="1"/>
</dbReference>
<feature type="domain" description="Peptidase S49" evidence="1">
    <location>
        <begin position="372"/>
        <end position="513"/>
    </location>
</feature>
<dbReference type="InterPro" id="IPR002142">
    <property type="entry name" value="Peptidase_S49"/>
</dbReference>
<dbReference type="EMBL" id="PDEQ01000004">
    <property type="protein sequence ID" value="PEN13397.1"/>
    <property type="molecule type" value="Genomic_DNA"/>
</dbReference>
<dbReference type="GO" id="GO:0008233">
    <property type="term" value="F:peptidase activity"/>
    <property type="evidence" value="ECO:0007669"/>
    <property type="project" value="InterPro"/>
</dbReference>
<evidence type="ECO:0000259" key="1">
    <source>
        <dbReference type="Pfam" id="PF01343"/>
    </source>
</evidence>
<dbReference type="SUPFAM" id="SSF52096">
    <property type="entry name" value="ClpP/crotonase"/>
    <property type="match status" value="2"/>
</dbReference>
<dbReference type="AlphaFoldDB" id="A0A2A8CXU1"/>
<dbReference type="Pfam" id="PF01343">
    <property type="entry name" value="Peptidase_S49"/>
    <property type="match status" value="2"/>
</dbReference>
<dbReference type="PANTHER" id="PTHR33209">
    <property type="entry name" value="PROTEASE 4"/>
    <property type="match status" value="1"/>
</dbReference>
<dbReference type="GO" id="GO:0006508">
    <property type="term" value="P:proteolysis"/>
    <property type="evidence" value="ECO:0007669"/>
    <property type="project" value="InterPro"/>
</dbReference>
<keyword evidence="3" id="KW-1185">Reference proteome</keyword>
<dbReference type="CDD" id="cd07018">
    <property type="entry name" value="S49_SppA_67K_type"/>
    <property type="match status" value="1"/>
</dbReference>
<evidence type="ECO:0000313" key="3">
    <source>
        <dbReference type="Proteomes" id="UP000220102"/>
    </source>
</evidence>
<comment type="caution">
    <text evidence="2">The sequence shown here is derived from an EMBL/GenBank/DDBJ whole genome shotgun (WGS) entry which is preliminary data.</text>
</comment>
<name>A0A2A8CXU1_9BACT</name>
<dbReference type="Proteomes" id="UP000220102">
    <property type="component" value="Unassembled WGS sequence"/>
</dbReference>
<dbReference type="PANTHER" id="PTHR33209:SF2">
    <property type="entry name" value="CHROMOSOME UNDETERMINED SCAFFOLD_55, WHOLE GENOME SHOTGUN SEQUENCE"/>
    <property type="match status" value="1"/>
</dbReference>